<evidence type="ECO:0000313" key="2">
    <source>
        <dbReference type="Proteomes" id="UP001223176"/>
    </source>
</evidence>
<name>A0AAF0KYG9_9CAUD</name>
<proteinExistence type="predicted"/>
<reference evidence="1" key="1">
    <citation type="submission" date="2023-04" db="EMBL/GenBank/DDBJ databases">
        <title>Isolation and Characterization of Novel Plasmid-specific Phages Infecting Bacteria Carrying Diverse Conjugative Plasmids.</title>
        <authorList>
            <person name="Parra B."/>
            <person name="Cockx B."/>
            <person name="Lutz V.T."/>
            <person name="Bronsted L."/>
            <person name="Smets B.F."/>
            <person name="Dechesne A."/>
        </authorList>
    </citation>
    <scope>NUCLEOTIDE SEQUENCE</scope>
</reference>
<accession>A0AAF0KYG9</accession>
<keyword evidence="2" id="KW-1185">Reference proteome</keyword>
<evidence type="ECO:0000313" key="1">
    <source>
        <dbReference type="EMBL" id="WHS68368.1"/>
    </source>
</evidence>
<sequence>MRFVNYATYPVVAFGKLLRGQVFEHQGEMLMCTDKIIPDGSDTIYNAINLQDGSHRSIYELQMVELREDMVMVSDTHLSKE</sequence>
<protein>
    <submittedName>
        <fullName evidence="1">Uncharacterized protein</fullName>
    </submittedName>
</protein>
<dbReference type="EMBL" id="OQ829281">
    <property type="protein sequence ID" value="WHS68368.1"/>
    <property type="molecule type" value="Genomic_DNA"/>
</dbReference>
<organism evidence="1 2">
    <name type="scientific">phage PKM.Lu.22.1</name>
    <dbReference type="NCBI Taxonomy" id="3049197"/>
    <lineage>
        <taxon>Viruses</taxon>
        <taxon>Duplodnaviria</taxon>
        <taxon>Heunggongvirae</taxon>
        <taxon>Uroviricota</taxon>
        <taxon>Caudoviricetes</taxon>
        <taxon>Grimontviridae</taxon>
    </lineage>
</organism>
<dbReference type="Proteomes" id="UP001223176">
    <property type="component" value="Segment"/>
</dbReference>